<keyword evidence="9" id="KW-0131">Cell cycle</keyword>
<dbReference type="OrthoDB" id="7451790at2759"/>
<evidence type="ECO:0000256" key="2">
    <source>
        <dbReference type="ARBA" id="ARBA00022490"/>
    </source>
</evidence>
<evidence type="ECO:0000256" key="9">
    <source>
        <dbReference type="ARBA" id="ARBA00023306"/>
    </source>
</evidence>
<comment type="subcellular location">
    <subcellularLocation>
        <location evidence="1">Cytoplasm</location>
        <location evidence="1">Cytoskeleton</location>
        <location evidence="1">Microtubule organizing center</location>
        <location evidence="1">Centrosome</location>
        <location evidence="1">Centriole</location>
    </subcellularLocation>
</comment>
<dbReference type="PANTHER" id="PTHR15454">
    <property type="entry name" value="NISCHARIN RELATED"/>
    <property type="match status" value="1"/>
</dbReference>
<feature type="compositionally biased region" description="Basic residues" evidence="14">
    <location>
        <begin position="325"/>
        <end position="341"/>
    </location>
</feature>
<feature type="compositionally biased region" description="Basic and acidic residues" evidence="14">
    <location>
        <begin position="296"/>
        <end position="315"/>
    </location>
</feature>
<feature type="coiled-coil region" evidence="13">
    <location>
        <begin position="779"/>
        <end position="1015"/>
    </location>
</feature>
<evidence type="ECO:0000256" key="1">
    <source>
        <dbReference type="ARBA" id="ARBA00004114"/>
    </source>
</evidence>
<evidence type="ECO:0000256" key="8">
    <source>
        <dbReference type="ARBA" id="ARBA00023212"/>
    </source>
</evidence>
<dbReference type="InterPro" id="IPR001611">
    <property type="entry name" value="Leu-rich_rpt"/>
</dbReference>
<keyword evidence="16" id="KW-1185">Reference proteome</keyword>
<keyword evidence="4" id="KW-0132">Cell division</keyword>
<feature type="region of interest" description="Disordered" evidence="14">
    <location>
        <begin position="243"/>
        <end position="264"/>
    </location>
</feature>
<reference evidence="15" key="1">
    <citation type="submission" date="2022-08" db="UniProtKB">
        <authorList>
            <consortium name="EnsemblMetazoa"/>
        </authorList>
    </citation>
    <scope>IDENTIFICATION</scope>
    <source>
        <strain evidence="15">05x7-T-G4-1.051#20</strain>
    </source>
</reference>
<evidence type="ECO:0000256" key="10">
    <source>
        <dbReference type="ARBA" id="ARBA00054059"/>
    </source>
</evidence>
<comment type="similarity">
    <text evidence="11">Belongs to the LRRCC1 family.</text>
</comment>
<dbReference type="Proteomes" id="UP000005408">
    <property type="component" value="Unassembled WGS sequence"/>
</dbReference>
<feature type="coiled-coil region" evidence="13">
    <location>
        <begin position="673"/>
        <end position="742"/>
    </location>
</feature>
<name>A0A8W8KJQ7_MAGGI</name>
<comment type="function">
    <text evidence="10">Required for the organization of the mitotic spindle. Maintains the structural integrity of centrosomes during mitosis.</text>
</comment>
<dbReference type="InterPro" id="IPR025875">
    <property type="entry name" value="Leu-rich_rpt_4"/>
</dbReference>
<evidence type="ECO:0000256" key="7">
    <source>
        <dbReference type="ARBA" id="ARBA00023054"/>
    </source>
</evidence>
<sequence length="1017" mass="116239">MNNIDFDSTELCLIDSGIKSLQKIPLRPQIQVLNLHSNFIHRIENLFHLRNLKHLDLSANQISKIEGIENLTNLRTINLSCNHLSDIRGLNGLRSLVKINLSYNHISDISGFKSLHGSEYKLSHVELHGNQLSSPQHVIKALIGCSNLRQLTLCLDGSSNPLCSDLDKYRSRLLSALTQLEVLDGVNRLGESVSSFDVLADIPGLENYMDFLVSQSSSVSDSKSVDVVTPKIDQALEKFRQRKSPTFTSEMSATASDADTSAGISVGSKQSVADQEARLEFLELQLAQLIQGSKKSSLEERKASEKKHVAKRDVDSTDESDCSSLRRRSKSPGNRKQRRSKIPSYRKSTAASRSRKEASSPSREGTSPSPPVNSDDTAESLPKGAKKTPSAVMVSETQKRDDIKSTYVQLMKELETERERRWKAEQASKKLLNHIQALQGKAKEGDDLKDTAIEATTRLKQALMNEREAKLRLQGDVEKLREHIHELNRQLKVAKEAEESLKGSLRALEEVTAKMERDKLQQQTHEQKKTQDAQMRAAALSRELELTKATNEKQKSQISQLQELLANREQQHREEMKKRYSLDSRELQEVIAEQVKKAEKNYSMEVKSQNDKVDLLSKQYSDLEDEFRMALQIEANRFKELQHAYQTVSEENAENKQALLAAQQKDETSSAMISELTQLVKEQKGRIAELSKAKHEQGAEYKDRIQVLEAHVEEARKRMLQMELLKQDKTKLLAQVEAQESVICGLRAERKLWGQELAQQGSSLAQDRGRLESKIEAFNSEVTILKKNLEREADALKIKTKMLEDQTETIRKLKEAVVERDEEIKRTREEALRTQQNLEEQLAEERGSTQENQETLERLRERKQELKQETQDLRAELEDSKKAHSILNNKWKEKSQLIGQLEKQVTEMRDNWESKERKLTAERDKAIEAANIAIGKLKTVDDAFRHQLESKEMKHREDMAELEEERQMELERANQRIAAVEDEMRELLQETQANKKAMEDKVKRLTRAMTELQSDLI</sequence>
<evidence type="ECO:0000313" key="15">
    <source>
        <dbReference type="EnsemblMetazoa" id="G23778.1:cds"/>
    </source>
</evidence>
<organism evidence="15 16">
    <name type="scientific">Magallana gigas</name>
    <name type="common">Pacific oyster</name>
    <name type="synonym">Crassostrea gigas</name>
    <dbReference type="NCBI Taxonomy" id="29159"/>
    <lineage>
        <taxon>Eukaryota</taxon>
        <taxon>Metazoa</taxon>
        <taxon>Spiralia</taxon>
        <taxon>Lophotrochozoa</taxon>
        <taxon>Mollusca</taxon>
        <taxon>Bivalvia</taxon>
        <taxon>Autobranchia</taxon>
        <taxon>Pteriomorphia</taxon>
        <taxon>Ostreida</taxon>
        <taxon>Ostreoidea</taxon>
        <taxon>Ostreidae</taxon>
        <taxon>Magallana</taxon>
    </lineage>
</organism>
<evidence type="ECO:0000256" key="3">
    <source>
        <dbReference type="ARBA" id="ARBA00022614"/>
    </source>
</evidence>
<protein>
    <recommendedName>
        <fullName evidence="12">Leucine-rich repeat and coiled-coil domain-containing protein 1</fullName>
    </recommendedName>
</protein>
<keyword evidence="5" id="KW-0677">Repeat</keyword>
<keyword evidence="6" id="KW-0498">Mitosis</keyword>
<evidence type="ECO:0000256" key="6">
    <source>
        <dbReference type="ARBA" id="ARBA00022776"/>
    </source>
</evidence>
<feature type="coiled-coil region" evidence="13">
    <location>
        <begin position="470"/>
        <end position="578"/>
    </location>
</feature>
<dbReference type="AlphaFoldDB" id="A0A8W8KJQ7"/>
<feature type="compositionally biased region" description="Polar residues" evidence="14">
    <location>
        <begin position="359"/>
        <end position="375"/>
    </location>
</feature>
<accession>A0A8W8KJQ7</accession>
<feature type="region of interest" description="Disordered" evidence="14">
    <location>
        <begin position="293"/>
        <end position="398"/>
    </location>
</feature>
<dbReference type="FunFam" id="3.80.10.10:FF:000148">
    <property type="entry name" value="Leucine rich repeat and coiled-coil centrosomal protein 1"/>
    <property type="match status" value="1"/>
</dbReference>
<evidence type="ECO:0000256" key="4">
    <source>
        <dbReference type="ARBA" id="ARBA00022618"/>
    </source>
</evidence>
<keyword evidence="7 13" id="KW-0175">Coiled coil</keyword>
<dbReference type="OMA" id="RDQQDDH"/>
<evidence type="ECO:0000256" key="13">
    <source>
        <dbReference type="SAM" id="Coils"/>
    </source>
</evidence>
<keyword evidence="2" id="KW-0963">Cytoplasm</keyword>
<dbReference type="InterPro" id="IPR003591">
    <property type="entry name" value="Leu-rich_rpt_typical-subtyp"/>
</dbReference>
<dbReference type="GO" id="GO:0005737">
    <property type="term" value="C:cytoplasm"/>
    <property type="evidence" value="ECO:0007669"/>
    <property type="project" value="TreeGrafter"/>
</dbReference>
<dbReference type="PANTHER" id="PTHR15454:SF34">
    <property type="entry name" value="LEUCINE-RICH REPEAT AND COILED-COIL DOMAIN-CONTAINING PROTEIN 1"/>
    <property type="match status" value="1"/>
</dbReference>
<evidence type="ECO:0000256" key="11">
    <source>
        <dbReference type="ARBA" id="ARBA00061329"/>
    </source>
</evidence>
<dbReference type="PROSITE" id="PS51450">
    <property type="entry name" value="LRR"/>
    <property type="match status" value="4"/>
</dbReference>
<keyword evidence="8" id="KW-0206">Cytoskeleton</keyword>
<dbReference type="GO" id="GO:0005814">
    <property type="term" value="C:centriole"/>
    <property type="evidence" value="ECO:0007669"/>
    <property type="project" value="UniProtKB-SubCell"/>
</dbReference>
<dbReference type="GO" id="GO:0051301">
    <property type="term" value="P:cell division"/>
    <property type="evidence" value="ECO:0007669"/>
    <property type="project" value="UniProtKB-KW"/>
</dbReference>
<dbReference type="SMART" id="SM00369">
    <property type="entry name" value="LRR_TYP"/>
    <property type="match status" value="3"/>
</dbReference>
<dbReference type="SUPFAM" id="SSF52075">
    <property type="entry name" value="Outer arm dynein light chain 1"/>
    <property type="match status" value="1"/>
</dbReference>
<dbReference type="InterPro" id="IPR032675">
    <property type="entry name" value="LRR_dom_sf"/>
</dbReference>
<dbReference type="Gene3D" id="3.80.10.10">
    <property type="entry name" value="Ribonuclease Inhibitor"/>
    <property type="match status" value="2"/>
</dbReference>
<evidence type="ECO:0000256" key="12">
    <source>
        <dbReference type="ARBA" id="ARBA00067351"/>
    </source>
</evidence>
<dbReference type="SMART" id="SM00365">
    <property type="entry name" value="LRR_SD22"/>
    <property type="match status" value="3"/>
</dbReference>
<evidence type="ECO:0000256" key="5">
    <source>
        <dbReference type="ARBA" id="ARBA00022737"/>
    </source>
</evidence>
<evidence type="ECO:0000256" key="14">
    <source>
        <dbReference type="SAM" id="MobiDB-lite"/>
    </source>
</evidence>
<dbReference type="Pfam" id="PF12799">
    <property type="entry name" value="LRR_4"/>
    <property type="match status" value="2"/>
</dbReference>
<proteinExistence type="inferred from homology"/>
<dbReference type="EnsemblMetazoa" id="G23778.1">
    <property type="protein sequence ID" value="G23778.1:cds"/>
    <property type="gene ID" value="G23778"/>
</dbReference>
<evidence type="ECO:0000313" key="16">
    <source>
        <dbReference type="Proteomes" id="UP000005408"/>
    </source>
</evidence>
<feature type="compositionally biased region" description="Low complexity" evidence="14">
    <location>
        <begin position="252"/>
        <end position="262"/>
    </location>
</feature>
<keyword evidence="3" id="KW-0433">Leucine-rich repeat</keyword>